<organism evidence="1 2">
    <name type="scientific">Streptomyces poriferorum</name>
    <dbReference type="NCBI Taxonomy" id="2798799"/>
    <lineage>
        <taxon>Bacteria</taxon>
        <taxon>Bacillati</taxon>
        <taxon>Actinomycetota</taxon>
        <taxon>Actinomycetes</taxon>
        <taxon>Kitasatosporales</taxon>
        <taxon>Streptomycetaceae</taxon>
        <taxon>Streptomyces</taxon>
    </lineage>
</organism>
<proteinExistence type="predicted"/>
<name>A0ABY9J7C0_9ACTN</name>
<keyword evidence="2" id="KW-1185">Reference proteome</keyword>
<reference evidence="1 2" key="1">
    <citation type="submission" date="2023-03" db="EMBL/GenBank/DDBJ databases">
        <title>Isolation and description of six Streptomyces strains from soil environments, able to metabolize different microbial glucans.</title>
        <authorList>
            <person name="Widen T."/>
            <person name="Larsbrink J."/>
        </authorList>
    </citation>
    <scope>NUCLEOTIDE SEQUENCE [LARGE SCALE GENOMIC DNA]</scope>
    <source>
        <strain evidence="1 2">Alt2</strain>
        <plasmid evidence="1 2">unnamed1</plasmid>
    </source>
</reference>
<protein>
    <submittedName>
        <fullName evidence="1">Uncharacterized protein</fullName>
    </submittedName>
</protein>
<keyword evidence="1" id="KW-0614">Plasmid</keyword>
<sequence>MTDSQRLAVLRSGIKAGSGQCRIGRLMHNGKLCARYKGSSRTACVQIINRN</sequence>
<evidence type="ECO:0000313" key="2">
    <source>
        <dbReference type="Proteomes" id="UP001235744"/>
    </source>
</evidence>
<dbReference type="RefSeq" id="WP_306106376.1">
    <property type="nucleotide sequence ID" value="NZ_CP120989.1"/>
</dbReference>
<dbReference type="Proteomes" id="UP001235744">
    <property type="component" value="Plasmid unnamed1"/>
</dbReference>
<accession>A0ABY9J7C0</accession>
<gene>
    <name evidence="1" type="ORF">P8A19_41855</name>
</gene>
<evidence type="ECO:0000313" key="1">
    <source>
        <dbReference type="EMBL" id="WLQ62022.1"/>
    </source>
</evidence>
<geneLocation type="plasmid" evidence="1 2">
    <name>unnamed1</name>
</geneLocation>
<dbReference type="EMBL" id="CP120989">
    <property type="protein sequence ID" value="WLQ62022.1"/>
    <property type="molecule type" value="Genomic_DNA"/>
</dbReference>